<evidence type="ECO:0000313" key="3">
    <source>
        <dbReference type="EMBL" id="CAD1550375.1"/>
    </source>
</evidence>
<dbReference type="Gene3D" id="1.20.120.330">
    <property type="entry name" value="Nucleotidyltransferases domain 2"/>
    <property type="match status" value="1"/>
</dbReference>
<protein>
    <recommendedName>
        <fullName evidence="2">Focal AT domain-containing protein</fullName>
    </recommendedName>
</protein>
<dbReference type="PANTHER" id="PTHR46221:SF9">
    <property type="entry name" value="NON-SPECIFIC PROTEIN-TYROSINE KINASE"/>
    <property type="match status" value="1"/>
</dbReference>
<gene>
    <name evidence="3" type="ORF">BBRV_LOCUS50288</name>
</gene>
<sequence length="341" mass="37871">MVKLESSVESLELNNPNIEAERKQLEKKLCEQARQSEEDGRWLAREEKRLSIATSGDESVSPPVPRSINESPMYESSDKVNTSLSEGDKLNKVIVVKKMEPTPTADLDRSNDKVYDCTTNVVRAVMFLSQGVQQSEADQYLELVQRVGVELKSLLVTVDELINILPVSAHRQVEMAHKVLSKDMGDLVSAMKLAQMYSSTTLDVEYRKGMLAAAHVLAMDAKNLLDVIDSIRIRHPHVNIMMRKVGECVERGCSSDVVTPSPPSASHISSLDRYPRMVTNSLERNINARKAIVKTSSLERKRAIPLSNSFENSMSLSPVQMKTCLVDDAAAALTNEVSDQD</sequence>
<feature type="domain" description="Focal AT" evidence="2">
    <location>
        <begin position="104"/>
        <end position="235"/>
    </location>
</feature>
<reference evidence="3" key="1">
    <citation type="submission" date="2020-07" db="EMBL/GenBank/DDBJ databases">
        <authorList>
            <person name="Ferguson B K."/>
        </authorList>
    </citation>
    <scope>NUCLEOTIDE SEQUENCE</scope>
    <source>
        <strain evidence="3">L06</strain>
    </source>
</reference>
<dbReference type="Pfam" id="PF03623">
    <property type="entry name" value="Focal_AT"/>
    <property type="match status" value="1"/>
</dbReference>
<organism evidence="3">
    <name type="scientific">Bracon brevicornis</name>
    <dbReference type="NCBI Taxonomy" id="1563983"/>
    <lineage>
        <taxon>Eukaryota</taxon>
        <taxon>Metazoa</taxon>
        <taxon>Ecdysozoa</taxon>
        <taxon>Arthropoda</taxon>
        <taxon>Hexapoda</taxon>
        <taxon>Insecta</taxon>
        <taxon>Pterygota</taxon>
        <taxon>Neoptera</taxon>
        <taxon>Endopterygota</taxon>
        <taxon>Hymenoptera</taxon>
        <taxon>Apocrita</taxon>
        <taxon>Ichneumonoidea</taxon>
        <taxon>Braconidae</taxon>
        <taxon>Braconinae</taxon>
        <taxon>Bracon</taxon>
    </lineage>
</organism>
<dbReference type="InterPro" id="IPR005189">
    <property type="entry name" value="Focal_adhesion_kin_target_dom"/>
</dbReference>
<dbReference type="PANTHER" id="PTHR46221">
    <property type="entry name" value="FERM AND PDZ DOMAIN-CONTAINING PROTEIN FAMILY MEMBER"/>
    <property type="match status" value="1"/>
</dbReference>
<dbReference type="GO" id="GO:0005925">
    <property type="term" value="C:focal adhesion"/>
    <property type="evidence" value="ECO:0007669"/>
    <property type="project" value="InterPro"/>
</dbReference>
<dbReference type="GO" id="GO:0004713">
    <property type="term" value="F:protein tyrosine kinase activity"/>
    <property type="evidence" value="ECO:0007669"/>
    <property type="project" value="InterPro"/>
</dbReference>
<feature type="region of interest" description="Disordered" evidence="1">
    <location>
        <begin position="51"/>
        <end position="83"/>
    </location>
</feature>
<feature type="compositionally biased region" description="Polar residues" evidence="1">
    <location>
        <begin position="7"/>
        <end position="17"/>
    </location>
</feature>
<dbReference type="InterPro" id="IPR036137">
    <property type="entry name" value="Focal_adhe_kin_target_dom_sf"/>
</dbReference>
<evidence type="ECO:0000259" key="2">
    <source>
        <dbReference type="Pfam" id="PF03623"/>
    </source>
</evidence>
<name>A0A6V7JJ46_9HYME</name>
<dbReference type="SUPFAM" id="SSF68993">
    <property type="entry name" value="FAT domain of focal adhesion kinase"/>
    <property type="match status" value="1"/>
</dbReference>
<feature type="region of interest" description="Disordered" evidence="1">
    <location>
        <begin position="1"/>
        <end position="20"/>
    </location>
</feature>
<proteinExistence type="predicted"/>
<dbReference type="GO" id="GO:0007172">
    <property type="term" value="P:signal complex assembly"/>
    <property type="evidence" value="ECO:0007669"/>
    <property type="project" value="InterPro"/>
</dbReference>
<evidence type="ECO:0000256" key="1">
    <source>
        <dbReference type="SAM" id="MobiDB-lite"/>
    </source>
</evidence>
<dbReference type="AlphaFoldDB" id="A0A6V7JJ46"/>
<dbReference type="EMBL" id="CADCXW020000015">
    <property type="protein sequence ID" value="CAD1550375.1"/>
    <property type="molecule type" value="Genomic_DNA"/>
</dbReference>
<accession>A0A6V7JJ46</accession>